<dbReference type="AlphaFoldDB" id="A0AAJ0MJ91"/>
<organism evidence="2 3">
    <name type="scientific">Lasiosphaeria hispida</name>
    <dbReference type="NCBI Taxonomy" id="260671"/>
    <lineage>
        <taxon>Eukaryota</taxon>
        <taxon>Fungi</taxon>
        <taxon>Dikarya</taxon>
        <taxon>Ascomycota</taxon>
        <taxon>Pezizomycotina</taxon>
        <taxon>Sordariomycetes</taxon>
        <taxon>Sordariomycetidae</taxon>
        <taxon>Sordariales</taxon>
        <taxon>Lasiosphaeriaceae</taxon>
        <taxon>Lasiosphaeria</taxon>
    </lineage>
</organism>
<reference evidence="2" key="1">
    <citation type="journal article" date="2023" name="Mol. Phylogenet. Evol.">
        <title>Genome-scale phylogeny and comparative genomics of the fungal order Sordariales.</title>
        <authorList>
            <person name="Hensen N."/>
            <person name="Bonometti L."/>
            <person name="Westerberg I."/>
            <person name="Brannstrom I.O."/>
            <person name="Guillou S."/>
            <person name="Cros-Aarteil S."/>
            <person name="Calhoun S."/>
            <person name="Haridas S."/>
            <person name="Kuo A."/>
            <person name="Mondo S."/>
            <person name="Pangilinan J."/>
            <person name="Riley R."/>
            <person name="LaButti K."/>
            <person name="Andreopoulos B."/>
            <person name="Lipzen A."/>
            <person name="Chen C."/>
            <person name="Yan M."/>
            <person name="Daum C."/>
            <person name="Ng V."/>
            <person name="Clum A."/>
            <person name="Steindorff A."/>
            <person name="Ohm R.A."/>
            <person name="Martin F."/>
            <person name="Silar P."/>
            <person name="Natvig D.O."/>
            <person name="Lalanne C."/>
            <person name="Gautier V."/>
            <person name="Ament-Velasquez S.L."/>
            <person name="Kruys A."/>
            <person name="Hutchinson M.I."/>
            <person name="Powell A.J."/>
            <person name="Barry K."/>
            <person name="Miller A.N."/>
            <person name="Grigoriev I.V."/>
            <person name="Debuchy R."/>
            <person name="Gladieux P."/>
            <person name="Hiltunen Thoren M."/>
            <person name="Johannesson H."/>
        </authorList>
    </citation>
    <scope>NUCLEOTIDE SEQUENCE</scope>
    <source>
        <strain evidence="2">CBS 955.72</strain>
    </source>
</reference>
<dbReference type="EMBL" id="JAUIQD010000001">
    <property type="protein sequence ID" value="KAK3362521.1"/>
    <property type="molecule type" value="Genomic_DNA"/>
</dbReference>
<dbReference type="Gene3D" id="3.20.20.80">
    <property type="entry name" value="Glycosidases"/>
    <property type="match status" value="1"/>
</dbReference>
<dbReference type="InterPro" id="IPR051130">
    <property type="entry name" value="Mito_struct-func_regulator"/>
</dbReference>
<dbReference type="Pfam" id="PF03659">
    <property type="entry name" value="Glyco_hydro_71"/>
    <property type="match status" value="1"/>
</dbReference>
<keyword evidence="3" id="KW-1185">Reference proteome</keyword>
<dbReference type="InterPro" id="IPR005197">
    <property type="entry name" value="Glyco_hydro_71"/>
</dbReference>
<name>A0AAJ0MJ91_9PEZI</name>
<sequence>MRFLLTLATAALSLLPVHAAKEVFAHYIVGNAPELDQADWEDDIQLAKDVLIDAFVLNIASQDPNNANSLENAFAAANNKDFKLFFSFDYLAQGPWPKQQVISLIQKYGSNPAYFKHDGSKPFVSTFEGPDSAGDWPEIKATTGCFFVPDWSSLGPSGAVQRAGDTIDGLFSFDAWPTGSANITTDQDFAFKTALGGKTYMMPVSPWFYTNLPGFNKNWMWRGDELWDRRWEQVLEVQPDFVEILTWNDYGESHYIGPVRQKELGLFAAAAAPINYVENISHDGWRKLLPYYIGQYKNGGANVSEEAAVVSYRSNPSTACLTGGTTGGNKMFGETEVPPEQLVDDNVFYSVLLSSSADVTVTVSIGGQSQQGFLSSPPAAGNDAPGVYQGSVPFGFRRGNVVVTVARGGTTIVEVQGGPSISTLCKNGVQNWNAAAISS</sequence>
<feature type="signal peptide" evidence="1">
    <location>
        <begin position="1"/>
        <end position="19"/>
    </location>
</feature>
<evidence type="ECO:0000313" key="2">
    <source>
        <dbReference type="EMBL" id="KAK3362521.1"/>
    </source>
</evidence>
<evidence type="ECO:0000256" key="1">
    <source>
        <dbReference type="SAM" id="SignalP"/>
    </source>
</evidence>
<dbReference type="GO" id="GO:0051118">
    <property type="term" value="F:glucan endo-1,3-alpha-glucosidase activity"/>
    <property type="evidence" value="ECO:0007669"/>
    <property type="project" value="InterPro"/>
</dbReference>
<reference evidence="2" key="2">
    <citation type="submission" date="2023-06" db="EMBL/GenBank/DDBJ databases">
        <authorList>
            <consortium name="Lawrence Berkeley National Laboratory"/>
            <person name="Haridas S."/>
            <person name="Hensen N."/>
            <person name="Bonometti L."/>
            <person name="Westerberg I."/>
            <person name="Brannstrom I.O."/>
            <person name="Guillou S."/>
            <person name="Cros-Aarteil S."/>
            <person name="Calhoun S."/>
            <person name="Kuo A."/>
            <person name="Mondo S."/>
            <person name="Pangilinan J."/>
            <person name="Riley R."/>
            <person name="Labutti K."/>
            <person name="Andreopoulos B."/>
            <person name="Lipzen A."/>
            <person name="Chen C."/>
            <person name="Yanf M."/>
            <person name="Daum C."/>
            <person name="Ng V."/>
            <person name="Clum A."/>
            <person name="Steindorff A."/>
            <person name="Ohm R."/>
            <person name="Martin F."/>
            <person name="Silar P."/>
            <person name="Natvig D."/>
            <person name="Lalanne C."/>
            <person name="Gautier V."/>
            <person name="Ament-Velasquez S.L."/>
            <person name="Kruys A."/>
            <person name="Hutchinson M.I."/>
            <person name="Powell A.J."/>
            <person name="Barry K."/>
            <person name="Miller A.N."/>
            <person name="Grigoriev I.V."/>
            <person name="Debuchy R."/>
            <person name="Gladieux P."/>
            <person name="Thoren M.H."/>
            <person name="Johannesson H."/>
        </authorList>
    </citation>
    <scope>NUCLEOTIDE SEQUENCE</scope>
    <source>
        <strain evidence="2">CBS 955.72</strain>
    </source>
</reference>
<accession>A0AAJ0MJ91</accession>
<dbReference type="PANTHER" id="PTHR43173:SF44">
    <property type="entry name" value="GLYCOSYL HYDROLASE FAMILY 71 PROTEIN"/>
    <property type="match status" value="1"/>
</dbReference>
<dbReference type="Proteomes" id="UP001275084">
    <property type="component" value="Unassembled WGS sequence"/>
</dbReference>
<feature type="chain" id="PRO_5042560080" evidence="1">
    <location>
        <begin position="20"/>
        <end position="439"/>
    </location>
</feature>
<proteinExistence type="predicted"/>
<evidence type="ECO:0000313" key="3">
    <source>
        <dbReference type="Proteomes" id="UP001275084"/>
    </source>
</evidence>
<dbReference type="CDD" id="cd11577">
    <property type="entry name" value="GH71"/>
    <property type="match status" value="1"/>
</dbReference>
<gene>
    <name evidence="2" type="ORF">B0T25DRAFT_8015</name>
</gene>
<comment type="caution">
    <text evidence="2">The sequence shown here is derived from an EMBL/GenBank/DDBJ whole genome shotgun (WGS) entry which is preliminary data.</text>
</comment>
<dbReference type="PANTHER" id="PTHR43173">
    <property type="entry name" value="ABC1 FAMILY PROTEIN"/>
    <property type="match status" value="1"/>
</dbReference>
<protein>
    <submittedName>
        <fullName evidence="2">Alpha-1,3-glucanase-like protein</fullName>
    </submittedName>
</protein>
<keyword evidence="1" id="KW-0732">Signal</keyword>